<dbReference type="InterPro" id="IPR004443">
    <property type="entry name" value="YjeF_N_dom"/>
</dbReference>
<reference evidence="8 9" key="1">
    <citation type="submission" date="2023-03" db="EMBL/GenBank/DDBJ databases">
        <title>Genome insight into feeding habits of ladybird beetles.</title>
        <authorList>
            <person name="Li H.-S."/>
            <person name="Huang Y.-H."/>
            <person name="Pang H."/>
        </authorList>
    </citation>
    <scope>NUCLEOTIDE SEQUENCE [LARGE SCALE GENOMIC DNA]</scope>
    <source>
        <strain evidence="8">SYSU_2023b</strain>
        <tissue evidence="8">Whole body</tissue>
    </source>
</reference>
<dbReference type="FunFam" id="3.40.50.10260:FF:000009">
    <property type="entry name" value="AGAP003131-PA"/>
    <property type="match status" value="1"/>
</dbReference>
<accession>A0AAW1TWZ9</accession>
<dbReference type="Proteomes" id="UP001431783">
    <property type="component" value="Unassembled WGS sequence"/>
</dbReference>
<comment type="caution">
    <text evidence="8">The sequence shown here is derived from an EMBL/GenBank/DDBJ whole genome shotgun (WGS) entry which is preliminary data.</text>
</comment>
<gene>
    <name evidence="8" type="ORF">WA026_017804</name>
</gene>
<dbReference type="InterPro" id="IPR025609">
    <property type="entry name" value="Lsm14-like_N"/>
</dbReference>
<feature type="domain" description="YjeF N-terminal" evidence="6">
    <location>
        <begin position="239"/>
        <end position="435"/>
    </location>
</feature>
<protein>
    <recommendedName>
        <fullName evidence="3">Enhancer of mRNA-decapping protein 3</fullName>
    </recommendedName>
</protein>
<dbReference type="PROSITE" id="PS51512">
    <property type="entry name" value="DFDF"/>
    <property type="match status" value="1"/>
</dbReference>
<proteinExistence type="inferred from homology"/>
<sequence length="458" mass="50796">MEEEFIGYLVSIKCLNTVVYQGEIVGVTPACITISNAFCNGVPTFNYNDVSIRAEDILDLAVIKKPSTSPQQSSVISIAKPATKKSSQHAQSLPESSNKVGSSNSSKPIDIEQRTTNDNSVIAKANSTTRKEKNQKGKWTKGRKDEECFGSPCVEEISKDFDFEKNLALFNKQAIWDQLNSNNQKPDVIKQAEARRPTKYRHDENVIASVPVTYRQIQVPKQNYLEYVTDDGLIIPCLNQNLRKKLFEHVEKAGISWERRVELMGRAATEISIQLLGGGHRLNPQNFHQWPTVVVLCGPNRQGAMGVNAARQLASHGVRTIVYLAATSNEDVVKELSLYKQTKCPLVSNVNELPDISDLIILALCDEGENTKPYVDLSSWTNRNKAPVLALDPPSSGTPNFNTKFSILPGLPLSHSSVNGKLYLCNLGIPQNVFNEVGIKYKSPFGPKFVIPLYPHDN</sequence>
<evidence type="ECO:0000256" key="1">
    <source>
        <dbReference type="ARBA" id="ARBA00004201"/>
    </source>
</evidence>
<dbReference type="InterPro" id="IPR019050">
    <property type="entry name" value="FDF_dom"/>
</dbReference>
<dbReference type="Gene3D" id="3.40.50.10260">
    <property type="entry name" value="YjeF N-terminal domain"/>
    <property type="match status" value="1"/>
</dbReference>
<evidence type="ECO:0000259" key="6">
    <source>
        <dbReference type="PROSITE" id="PS51385"/>
    </source>
</evidence>
<feature type="compositionally biased region" description="Polar residues" evidence="5">
    <location>
        <begin position="116"/>
        <end position="128"/>
    </location>
</feature>
<feature type="domain" description="DFDF" evidence="7">
    <location>
        <begin position="149"/>
        <end position="185"/>
    </location>
</feature>
<dbReference type="PANTHER" id="PTHR13612:SF0">
    <property type="entry name" value="ENHANCER OF MRNA-DECAPPING PROTEIN 3"/>
    <property type="match status" value="1"/>
</dbReference>
<dbReference type="EMBL" id="JARQZJ010000011">
    <property type="protein sequence ID" value="KAK9872345.1"/>
    <property type="molecule type" value="Genomic_DNA"/>
</dbReference>
<dbReference type="Pfam" id="PF09532">
    <property type="entry name" value="FDF"/>
    <property type="match status" value="1"/>
</dbReference>
<feature type="compositionally biased region" description="Low complexity" evidence="5">
    <location>
        <begin position="96"/>
        <end position="107"/>
    </location>
</feature>
<comment type="similarity">
    <text evidence="2">Belongs to the EDC3 family.</text>
</comment>
<evidence type="ECO:0000256" key="2">
    <source>
        <dbReference type="ARBA" id="ARBA00006610"/>
    </source>
</evidence>
<feature type="region of interest" description="Disordered" evidence="5">
    <location>
        <begin position="73"/>
        <end position="146"/>
    </location>
</feature>
<name>A0AAW1TWZ9_9CUCU</name>
<keyword evidence="9" id="KW-1185">Reference proteome</keyword>
<dbReference type="GO" id="GO:0031087">
    <property type="term" value="P:deadenylation-independent decapping of nuclear-transcribed mRNA"/>
    <property type="evidence" value="ECO:0007669"/>
    <property type="project" value="TreeGrafter"/>
</dbReference>
<dbReference type="Pfam" id="PF03853">
    <property type="entry name" value="YjeF_N"/>
    <property type="match status" value="1"/>
</dbReference>
<dbReference type="PROSITE" id="PS51385">
    <property type="entry name" value="YJEF_N"/>
    <property type="match status" value="1"/>
</dbReference>
<dbReference type="InterPro" id="IPR036652">
    <property type="entry name" value="YjeF_N_dom_sf"/>
</dbReference>
<dbReference type="GO" id="GO:0000932">
    <property type="term" value="C:P-body"/>
    <property type="evidence" value="ECO:0007669"/>
    <property type="project" value="UniProtKB-SubCell"/>
</dbReference>
<evidence type="ECO:0000256" key="3">
    <source>
        <dbReference type="ARBA" id="ARBA00015797"/>
    </source>
</evidence>
<comment type="subcellular location">
    <subcellularLocation>
        <location evidence="1">Cytoplasm</location>
        <location evidence="1">P-body</location>
    </subcellularLocation>
</comment>
<evidence type="ECO:0000256" key="4">
    <source>
        <dbReference type="ARBA" id="ARBA00022490"/>
    </source>
</evidence>
<dbReference type="InterPro" id="IPR025762">
    <property type="entry name" value="DFDF"/>
</dbReference>
<dbReference type="Gene3D" id="2.30.30.100">
    <property type="match status" value="1"/>
</dbReference>
<dbReference type="SMART" id="SM01271">
    <property type="entry name" value="LSM14"/>
    <property type="match status" value="1"/>
</dbReference>
<evidence type="ECO:0000313" key="9">
    <source>
        <dbReference type="Proteomes" id="UP001431783"/>
    </source>
</evidence>
<dbReference type="AlphaFoldDB" id="A0AAW1TWZ9"/>
<evidence type="ECO:0000313" key="8">
    <source>
        <dbReference type="EMBL" id="KAK9872345.1"/>
    </source>
</evidence>
<dbReference type="GO" id="GO:0033962">
    <property type="term" value="P:P-body assembly"/>
    <property type="evidence" value="ECO:0007669"/>
    <property type="project" value="TreeGrafter"/>
</dbReference>
<evidence type="ECO:0000259" key="7">
    <source>
        <dbReference type="PROSITE" id="PS51512"/>
    </source>
</evidence>
<organism evidence="8 9">
    <name type="scientific">Henosepilachna vigintioctopunctata</name>
    <dbReference type="NCBI Taxonomy" id="420089"/>
    <lineage>
        <taxon>Eukaryota</taxon>
        <taxon>Metazoa</taxon>
        <taxon>Ecdysozoa</taxon>
        <taxon>Arthropoda</taxon>
        <taxon>Hexapoda</taxon>
        <taxon>Insecta</taxon>
        <taxon>Pterygota</taxon>
        <taxon>Neoptera</taxon>
        <taxon>Endopterygota</taxon>
        <taxon>Coleoptera</taxon>
        <taxon>Polyphaga</taxon>
        <taxon>Cucujiformia</taxon>
        <taxon>Coccinelloidea</taxon>
        <taxon>Coccinellidae</taxon>
        <taxon>Epilachninae</taxon>
        <taxon>Epilachnini</taxon>
        <taxon>Henosepilachna</taxon>
    </lineage>
</organism>
<dbReference type="SUPFAM" id="SSF64153">
    <property type="entry name" value="YjeF N-terminal domain-like"/>
    <property type="match status" value="1"/>
</dbReference>
<dbReference type="GO" id="GO:0003729">
    <property type="term" value="F:mRNA binding"/>
    <property type="evidence" value="ECO:0007669"/>
    <property type="project" value="TreeGrafter"/>
</dbReference>
<dbReference type="PANTHER" id="PTHR13612">
    <property type="entry name" value="ENHANCER OF MRNA-DECAPPING PROTEIN 3"/>
    <property type="match status" value="1"/>
</dbReference>
<keyword evidence="4" id="KW-0963">Cytoplasm</keyword>
<dbReference type="SMART" id="SM01199">
    <property type="entry name" value="FDF"/>
    <property type="match status" value="1"/>
</dbReference>
<evidence type="ECO:0000256" key="5">
    <source>
        <dbReference type="SAM" id="MobiDB-lite"/>
    </source>
</evidence>